<gene>
    <name evidence="3" type="ORF">BGZ99_001334</name>
</gene>
<evidence type="ECO:0000256" key="1">
    <source>
        <dbReference type="SAM" id="MobiDB-lite"/>
    </source>
</evidence>
<feature type="compositionally biased region" description="Basic and acidic residues" evidence="1">
    <location>
        <begin position="553"/>
        <end position="563"/>
    </location>
</feature>
<dbReference type="OrthoDB" id="2389788at2759"/>
<evidence type="ECO:0000313" key="4">
    <source>
        <dbReference type="Proteomes" id="UP000738325"/>
    </source>
</evidence>
<comment type="caution">
    <text evidence="3">The sequence shown here is derived from an EMBL/GenBank/DDBJ whole genome shotgun (WGS) entry which is preliminary data.</text>
</comment>
<evidence type="ECO:0000259" key="2">
    <source>
        <dbReference type="Pfam" id="PF00646"/>
    </source>
</evidence>
<feature type="region of interest" description="Disordered" evidence="1">
    <location>
        <begin position="21"/>
        <end position="51"/>
    </location>
</feature>
<feature type="region of interest" description="Disordered" evidence="1">
    <location>
        <begin position="464"/>
        <end position="488"/>
    </location>
</feature>
<protein>
    <recommendedName>
        <fullName evidence="2">F-box domain-containing protein</fullName>
    </recommendedName>
</protein>
<feature type="region of interest" description="Disordered" evidence="1">
    <location>
        <begin position="71"/>
        <end position="90"/>
    </location>
</feature>
<name>A0A9P6R0T7_9FUNG</name>
<keyword evidence="4" id="KW-1185">Reference proteome</keyword>
<feature type="region of interest" description="Disordered" evidence="1">
    <location>
        <begin position="403"/>
        <end position="446"/>
    </location>
</feature>
<feature type="compositionally biased region" description="Polar residues" evidence="1">
    <location>
        <begin position="470"/>
        <end position="483"/>
    </location>
</feature>
<organism evidence="3 4">
    <name type="scientific">Dissophora globulifera</name>
    <dbReference type="NCBI Taxonomy" id="979702"/>
    <lineage>
        <taxon>Eukaryota</taxon>
        <taxon>Fungi</taxon>
        <taxon>Fungi incertae sedis</taxon>
        <taxon>Mucoromycota</taxon>
        <taxon>Mortierellomycotina</taxon>
        <taxon>Mortierellomycetes</taxon>
        <taxon>Mortierellales</taxon>
        <taxon>Mortierellaceae</taxon>
        <taxon>Dissophora</taxon>
    </lineage>
</organism>
<feature type="compositionally biased region" description="Polar residues" evidence="1">
    <location>
        <begin position="413"/>
        <end position="423"/>
    </location>
</feature>
<feature type="region of interest" description="Disordered" evidence="1">
    <location>
        <begin position="546"/>
        <end position="569"/>
    </location>
</feature>
<dbReference type="EMBL" id="JAAAIP010001328">
    <property type="protein sequence ID" value="KAG0307880.1"/>
    <property type="molecule type" value="Genomic_DNA"/>
</dbReference>
<dbReference type="Proteomes" id="UP000738325">
    <property type="component" value="Unassembled WGS sequence"/>
</dbReference>
<feature type="compositionally biased region" description="Pro residues" evidence="1">
    <location>
        <begin position="431"/>
        <end position="446"/>
    </location>
</feature>
<evidence type="ECO:0000313" key="3">
    <source>
        <dbReference type="EMBL" id="KAG0307880.1"/>
    </source>
</evidence>
<accession>A0A9P6R0T7</accession>
<feature type="compositionally biased region" description="Polar residues" evidence="1">
    <location>
        <begin position="40"/>
        <end position="49"/>
    </location>
</feature>
<feature type="region of interest" description="Disordered" evidence="1">
    <location>
        <begin position="361"/>
        <end position="382"/>
    </location>
</feature>
<dbReference type="InterPro" id="IPR001810">
    <property type="entry name" value="F-box_dom"/>
</dbReference>
<proteinExistence type="predicted"/>
<sequence>MMAASPSQDSFARMNRAYSASSAESATHRRAKSFDPNNAFGDQSASAHHSNLEPLDESNAIPLTATHYADSTANARSNHHQRGAAAPAKVGRSLSLFRRQSRSQHGHVFTQRTVLPIPQAPIHQHSGKAASRLLLLDDLILIRIARNLGLNDLMEFSHLSKRCRSIAAKTLTISLQKTVIKATLCQERKAVFSLEFIFQHLDPASLQAVFRASQLKSRRYFENTALARPVVQALTLVTPNGSHHPIFQLAGFEAPKDGIESMTERDLERATTLLARPLELDIKDKGYYRVSPTTSCMVDTPFFPSQPLLDPLVPIVMEGATHGPPTWEMMYKIDLLPPNYPQRVQQQQEKIYQERVRQAVLKGEQPPPPPSSSAAGRLPHVASGLPPASGFVPLPAIKSGPSLRTIIPEPSPLSGSDSKSNSKLQRKPTVVGPPPEGWGPLPPLAPPPALPASLAYQLGTRTVIGGGEASSPTHASSPKSPTALTAGPSCLEPELAEETERFLTLLFMQFPVQTLFPLTASQASKWSSNGGIVSGWMSKSKIGRSLTLKKTHRAGEHSIDHGSPKPAMH</sequence>
<dbReference type="AlphaFoldDB" id="A0A9P6R0T7"/>
<reference evidence="3" key="1">
    <citation type="journal article" date="2020" name="Fungal Divers.">
        <title>Resolving the Mortierellaceae phylogeny through synthesis of multi-gene phylogenetics and phylogenomics.</title>
        <authorList>
            <person name="Vandepol N."/>
            <person name="Liber J."/>
            <person name="Desiro A."/>
            <person name="Na H."/>
            <person name="Kennedy M."/>
            <person name="Barry K."/>
            <person name="Grigoriev I.V."/>
            <person name="Miller A.N."/>
            <person name="O'Donnell K."/>
            <person name="Stajich J.E."/>
            <person name="Bonito G."/>
        </authorList>
    </citation>
    <scope>NUCLEOTIDE SEQUENCE</scope>
    <source>
        <strain evidence="3">REB-010B</strain>
    </source>
</reference>
<dbReference type="Pfam" id="PF00646">
    <property type="entry name" value="F-box"/>
    <property type="match status" value="1"/>
</dbReference>
<feature type="domain" description="F-box" evidence="2">
    <location>
        <begin position="133"/>
        <end position="167"/>
    </location>
</feature>